<evidence type="ECO:0000313" key="5">
    <source>
        <dbReference type="Proteomes" id="UP001597506"/>
    </source>
</evidence>
<dbReference type="Proteomes" id="UP001597506">
    <property type="component" value="Unassembled WGS sequence"/>
</dbReference>
<feature type="domain" description="Tryptophan synthase beta chain-like PALP" evidence="3">
    <location>
        <begin position="2"/>
        <end position="285"/>
    </location>
</feature>
<evidence type="ECO:0000313" key="4">
    <source>
        <dbReference type="EMBL" id="MFD2679431.1"/>
    </source>
</evidence>
<name>A0ABW5RMB9_9BACI</name>
<evidence type="ECO:0000256" key="1">
    <source>
        <dbReference type="ARBA" id="ARBA00001933"/>
    </source>
</evidence>
<accession>A0ABW5RMB9</accession>
<dbReference type="Pfam" id="PF00291">
    <property type="entry name" value="PALP"/>
    <property type="match status" value="1"/>
</dbReference>
<reference evidence="5" key="1">
    <citation type="journal article" date="2019" name="Int. J. Syst. Evol. Microbiol.">
        <title>The Global Catalogue of Microorganisms (GCM) 10K type strain sequencing project: providing services to taxonomists for standard genome sequencing and annotation.</title>
        <authorList>
            <consortium name="The Broad Institute Genomics Platform"/>
            <consortium name="The Broad Institute Genome Sequencing Center for Infectious Disease"/>
            <person name="Wu L."/>
            <person name="Ma J."/>
        </authorList>
    </citation>
    <scope>NUCLEOTIDE SEQUENCE [LARGE SCALE GENOMIC DNA]</scope>
    <source>
        <strain evidence="5">KCTC 3913</strain>
    </source>
</reference>
<evidence type="ECO:0000259" key="3">
    <source>
        <dbReference type="Pfam" id="PF00291"/>
    </source>
</evidence>
<comment type="cofactor">
    <cofactor evidence="1">
        <name>pyridoxal 5'-phosphate</name>
        <dbReference type="ChEBI" id="CHEBI:597326"/>
    </cofactor>
</comment>
<sequence length="301" mass="32801">MKPTPLLENHFLNSITGKKVFIKPEFKQWTGSFKYRGAYNFISQLDRKSGNGVIAGSSGNHGIAVSRIAREFGINATLCIPEDAPREKLMKINKFNPRVILFNRQKQDRTMLTDEIATSDGLHIIPSSDHERIIAGTGTIGIEMLEEYDGLDAILIPVGGGGLASGIALATHHINPRVQVIGVEPEVGCDTKKSLRANRITSIPTPDTIADGLRHSQPGKLTFAIMKKYLDDVITVTEEEILSAMNFSHTKLGLKIEASSAVVIAVLLYKKLPKSINNIGIVLSGSNYDHSLLCSESIEAI</sequence>
<organism evidence="4 5">
    <name type="scientific">Bacillus seohaeanensis</name>
    <dbReference type="NCBI Taxonomy" id="284580"/>
    <lineage>
        <taxon>Bacteria</taxon>
        <taxon>Bacillati</taxon>
        <taxon>Bacillota</taxon>
        <taxon>Bacilli</taxon>
        <taxon>Bacillales</taxon>
        <taxon>Bacillaceae</taxon>
        <taxon>Bacillus</taxon>
    </lineage>
</organism>
<gene>
    <name evidence="4" type="ORF">ACFSUL_01570</name>
</gene>
<dbReference type="CDD" id="cd01562">
    <property type="entry name" value="Thr-dehyd"/>
    <property type="match status" value="1"/>
</dbReference>
<dbReference type="InterPro" id="IPR036052">
    <property type="entry name" value="TrpB-like_PALP_sf"/>
</dbReference>
<comment type="caution">
    <text evidence="4">The sequence shown here is derived from an EMBL/GenBank/DDBJ whole genome shotgun (WGS) entry which is preliminary data.</text>
</comment>
<protein>
    <submittedName>
        <fullName evidence="4">Threonine/serine dehydratase</fullName>
    </submittedName>
</protein>
<keyword evidence="2" id="KW-0663">Pyridoxal phosphate</keyword>
<dbReference type="EMBL" id="JBHUMF010000002">
    <property type="protein sequence ID" value="MFD2679431.1"/>
    <property type="molecule type" value="Genomic_DNA"/>
</dbReference>
<keyword evidence="5" id="KW-1185">Reference proteome</keyword>
<dbReference type="SUPFAM" id="SSF53686">
    <property type="entry name" value="Tryptophan synthase beta subunit-like PLP-dependent enzymes"/>
    <property type="match status" value="1"/>
</dbReference>
<dbReference type="PANTHER" id="PTHR43050:SF1">
    <property type="entry name" value="SERINE RACEMASE"/>
    <property type="match status" value="1"/>
</dbReference>
<dbReference type="PANTHER" id="PTHR43050">
    <property type="entry name" value="SERINE / THREONINE RACEMASE FAMILY MEMBER"/>
    <property type="match status" value="1"/>
</dbReference>
<proteinExistence type="predicted"/>
<evidence type="ECO:0000256" key="2">
    <source>
        <dbReference type="ARBA" id="ARBA00022898"/>
    </source>
</evidence>
<dbReference type="Gene3D" id="3.40.50.1100">
    <property type="match status" value="2"/>
</dbReference>
<dbReference type="RefSeq" id="WP_377932161.1">
    <property type="nucleotide sequence ID" value="NZ_JBHUMF010000002.1"/>
</dbReference>
<dbReference type="InterPro" id="IPR001926">
    <property type="entry name" value="TrpB-like_PALP"/>
</dbReference>